<feature type="region of interest" description="Disordered" evidence="1">
    <location>
        <begin position="415"/>
        <end position="445"/>
    </location>
</feature>
<accession>A0A1Y2LMT1</accession>
<sequence>MPHSHATGTANLRDKLRPSTNKISHSLRRALSLLNLTSISELEQRVLATTAFLVPWSVYRDSCLLVSSHNSDKSAITRLNILWFYTQFDEGLSRHDLRAENLGTSFEIEKSSWGCSEHEKLLYVWLLQTFCVGKSYSPFGLHYFRLRNICTAWDEVFVPIVKAVCASYSSKGRRHYGRLALFIEERCPSRLAFPEGNVNLSSGFIDSPTTFRMVSRTTHTRGASQTVLTKENYDEAEKELREVYPQYGSLVERPRFKHKMEEWLELQRMRATYRKMTAKEETVQYVPVYRPQIVQQVDEGLRSDSPAKTDSDGAYSINPIKRYSDTIRRSLSVNAGKDQVGKPEPQSPPSPTHPKAPITPKKSRGPHEFLSYMTRLSKREPKSPLHGVTRRLEIPDGPAESNQQELCELTTIEHENKQNDGTWPLPTSRLPRPRLPRQRPPEKIVQTMVESPFTFTEVGLDNTIDEVDAKHLIWSPMGAPSAIPQPLRKSVDRCDPEPQRRRAADPSTSSNVVAHKPRNRLPAPIKVPPPYEGRSRIVSDASYRKDSVSKPATDIPKSVPWPGSEDPESPFSDGEIVRAPPIPAKSAARATSHRSQHSLQMLRHQQLQEAAESQEMPRIVSIGNIRPALGNLTPQGSIEDLKARASNGTPLRAASPPRLET</sequence>
<dbReference type="InParanoid" id="A0A1Y2LMT1"/>
<feature type="region of interest" description="Disordered" evidence="1">
    <location>
        <begin position="476"/>
        <end position="614"/>
    </location>
</feature>
<feature type="compositionally biased region" description="Basic and acidic residues" evidence="1">
    <location>
        <begin position="533"/>
        <end position="548"/>
    </location>
</feature>
<keyword evidence="3" id="KW-1185">Reference proteome</keyword>
<protein>
    <submittedName>
        <fullName evidence="2">Uncharacterized protein</fullName>
    </submittedName>
</protein>
<organism evidence="2 3">
    <name type="scientific">Epicoccum nigrum</name>
    <name type="common">Soil fungus</name>
    <name type="synonym">Epicoccum purpurascens</name>
    <dbReference type="NCBI Taxonomy" id="105696"/>
    <lineage>
        <taxon>Eukaryota</taxon>
        <taxon>Fungi</taxon>
        <taxon>Dikarya</taxon>
        <taxon>Ascomycota</taxon>
        <taxon>Pezizomycotina</taxon>
        <taxon>Dothideomycetes</taxon>
        <taxon>Pleosporomycetidae</taxon>
        <taxon>Pleosporales</taxon>
        <taxon>Pleosporineae</taxon>
        <taxon>Didymellaceae</taxon>
        <taxon>Epicoccum</taxon>
    </lineage>
</organism>
<gene>
    <name evidence="2" type="ORF">B5807_09402</name>
</gene>
<feature type="compositionally biased region" description="Basic and acidic residues" evidence="1">
    <location>
        <begin position="489"/>
        <end position="504"/>
    </location>
</feature>
<name>A0A1Y2LMT1_EPING</name>
<evidence type="ECO:0000313" key="3">
    <source>
        <dbReference type="Proteomes" id="UP000193240"/>
    </source>
</evidence>
<feature type="region of interest" description="Disordered" evidence="1">
    <location>
        <begin position="334"/>
        <end position="402"/>
    </location>
</feature>
<feature type="compositionally biased region" description="Basic and acidic residues" evidence="1">
    <location>
        <begin position="299"/>
        <end position="311"/>
    </location>
</feature>
<dbReference type="EMBL" id="KZ107855">
    <property type="protein sequence ID" value="OSS44919.1"/>
    <property type="molecule type" value="Genomic_DNA"/>
</dbReference>
<reference evidence="2 3" key="1">
    <citation type="journal article" date="2017" name="Genome Announc.">
        <title>Genome sequence of the saprophytic ascomycete Epicoccum nigrum ICMP 19927 strain isolated from New Zealand.</title>
        <authorList>
            <person name="Fokin M."/>
            <person name="Fleetwood D."/>
            <person name="Weir B.S."/>
            <person name="Villas-Boas S.G."/>
        </authorList>
    </citation>
    <scope>NUCLEOTIDE SEQUENCE [LARGE SCALE GENOMIC DNA]</scope>
    <source>
        <strain evidence="2 3">ICMP 19927</strain>
    </source>
</reference>
<feature type="region of interest" description="Disordered" evidence="1">
    <location>
        <begin position="631"/>
        <end position="661"/>
    </location>
</feature>
<dbReference type="OMA" id="RNICTAW"/>
<evidence type="ECO:0000256" key="1">
    <source>
        <dbReference type="SAM" id="MobiDB-lite"/>
    </source>
</evidence>
<feature type="compositionally biased region" description="Polar residues" evidence="1">
    <location>
        <begin position="597"/>
        <end position="608"/>
    </location>
</feature>
<proteinExistence type="predicted"/>
<dbReference type="Proteomes" id="UP000193240">
    <property type="component" value="Unassembled WGS sequence"/>
</dbReference>
<dbReference type="AlphaFoldDB" id="A0A1Y2LMT1"/>
<feature type="region of interest" description="Disordered" evidence="1">
    <location>
        <begin position="297"/>
        <end position="321"/>
    </location>
</feature>
<feature type="compositionally biased region" description="Pro residues" evidence="1">
    <location>
        <begin position="345"/>
        <end position="354"/>
    </location>
</feature>
<evidence type="ECO:0000313" key="2">
    <source>
        <dbReference type="EMBL" id="OSS44919.1"/>
    </source>
</evidence>